<evidence type="ECO:0000256" key="1">
    <source>
        <dbReference type="SAM" id="MobiDB-lite"/>
    </source>
</evidence>
<feature type="compositionally biased region" description="Low complexity" evidence="1">
    <location>
        <begin position="8"/>
        <end position="19"/>
    </location>
</feature>
<sequence>MSGLPNPSAASSTALAMAAQPPTDIPPVPATGLTCDFHPQSGSSSMSSSSQQVSMPIGLPAAQTRSPLAASLSQRLHGIPPLDSYRIFNMLEPFTWAPSLTAAPANSLPPPPVFQERGSSSPLFSSPTFSGQPGVAPLPHAVSSSLPDFNSPATFFYLPWLHNWLFLPLM</sequence>
<keyword evidence="3" id="KW-1185">Reference proteome</keyword>
<organism evidence="2 3">
    <name type="scientific">Cuscuta europaea</name>
    <name type="common">European dodder</name>
    <dbReference type="NCBI Taxonomy" id="41803"/>
    <lineage>
        <taxon>Eukaryota</taxon>
        <taxon>Viridiplantae</taxon>
        <taxon>Streptophyta</taxon>
        <taxon>Embryophyta</taxon>
        <taxon>Tracheophyta</taxon>
        <taxon>Spermatophyta</taxon>
        <taxon>Magnoliopsida</taxon>
        <taxon>eudicotyledons</taxon>
        <taxon>Gunneridae</taxon>
        <taxon>Pentapetalae</taxon>
        <taxon>asterids</taxon>
        <taxon>lamiids</taxon>
        <taxon>Solanales</taxon>
        <taxon>Convolvulaceae</taxon>
        <taxon>Cuscuteae</taxon>
        <taxon>Cuscuta</taxon>
        <taxon>Cuscuta subgen. Cuscuta</taxon>
    </lineage>
</organism>
<evidence type="ECO:0000313" key="3">
    <source>
        <dbReference type="Proteomes" id="UP001152484"/>
    </source>
</evidence>
<dbReference type="Proteomes" id="UP001152484">
    <property type="component" value="Unassembled WGS sequence"/>
</dbReference>
<feature type="compositionally biased region" description="Low complexity" evidence="1">
    <location>
        <begin position="40"/>
        <end position="54"/>
    </location>
</feature>
<dbReference type="OrthoDB" id="1845088at2759"/>
<name>A0A9P0ZFW6_CUSEU</name>
<feature type="region of interest" description="Disordered" evidence="1">
    <location>
        <begin position="1"/>
        <end position="55"/>
    </location>
</feature>
<evidence type="ECO:0000313" key="2">
    <source>
        <dbReference type="EMBL" id="CAH9098544.1"/>
    </source>
</evidence>
<proteinExistence type="predicted"/>
<accession>A0A9P0ZFW6</accession>
<dbReference type="AlphaFoldDB" id="A0A9P0ZFW6"/>
<reference evidence="2" key="1">
    <citation type="submission" date="2022-07" db="EMBL/GenBank/DDBJ databases">
        <authorList>
            <person name="Macas J."/>
            <person name="Novak P."/>
            <person name="Neumann P."/>
        </authorList>
    </citation>
    <scope>NUCLEOTIDE SEQUENCE</scope>
</reference>
<protein>
    <submittedName>
        <fullName evidence="2">Uncharacterized protein</fullName>
    </submittedName>
</protein>
<dbReference type="EMBL" id="CAMAPE010000036">
    <property type="protein sequence ID" value="CAH9098544.1"/>
    <property type="molecule type" value="Genomic_DNA"/>
</dbReference>
<gene>
    <name evidence="2" type="ORF">CEURO_LOCUS14287</name>
</gene>
<comment type="caution">
    <text evidence="2">The sequence shown here is derived from an EMBL/GenBank/DDBJ whole genome shotgun (WGS) entry which is preliminary data.</text>
</comment>